<name>A0ABV9CAT9_9ACTN</name>
<gene>
    <name evidence="1" type="ORF">ACFO60_02955</name>
</gene>
<comment type="caution">
    <text evidence="1">The sequence shown here is derived from an EMBL/GenBank/DDBJ whole genome shotgun (WGS) entry which is preliminary data.</text>
</comment>
<evidence type="ECO:0000313" key="1">
    <source>
        <dbReference type="EMBL" id="MFC4529712.1"/>
    </source>
</evidence>
<protein>
    <submittedName>
        <fullName evidence="1">Uncharacterized protein</fullName>
    </submittedName>
</protein>
<dbReference type="Proteomes" id="UP001596004">
    <property type="component" value="Unassembled WGS sequence"/>
</dbReference>
<evidence type="ECO:0000313" key="2">
    <source>
        <dbReference type="Proteomes" id="UP001596004"/>
    </source>
</evidence>
<sequence>MSWEPTGAARLDLMFDPHDLTGPQREGDACVVCHKKWPRPRVRVGRLPDDAPVMACEDCAQALLPATPAPRQKPSPRRAALP</sequence>
<dbReference type="RefSeq" id="WP_380836395.1">
    <property type="nucleotide sequence ID" value="NZ_JBHSFP010000001.1"/>
</dbReference>
<proteinExistence type="predicted"/>
<keyword evidence="2" id="KW-1185">Reference proteome</keyword>
<accession>A0ABV9CAT9</accession>
<dbReference type="EMBL" id="JBHSFP010000001">
    <property type="protein sequence ID" value="MFC4529712.1"/>
    <property type="molecule type" value="Genomic_DNA"/>
</dbReference>
<reference evidence="2" key="1">
    <citation type="journal article" date="2019" name="Int. J. Syst. Evol. Microbiol.">
        <title>The Global Catalogue of Microorganisms (GCM) 10K type strain sequencing project: providing services to taxonomists for standard genome sequencing and annotation.</title>
        <authorList>
            <consortium name="The Broad Institute Genomics Platform"/>
            <consortium name="The Broad Institute Genome Sequencing Center for Infectious Disease"/>
            <person name="Wu L."/>
            <person name="Ma J."/>
        </authorList>
    </citation>
    <scope>NUCLEOTIDE SEQUENCE [LARGE SCALE GENOMIC DNA]</scope>
    <source>
        <strain evidence="2">CGMCC 4.7132</strain>
    </source>
</reference>
<organism evidence="1 2">
    <name type="scientific">Sphaerisporangium dianthi</name>
    <dbReference type="NCBI Taxonomy" id="1436120"/>
    <lineage>
        <taxon>Bacteria</taxon>
        <taxon>Bacillati</taxon>
        <taxon>Actinomycetota</taxon>
        <taxon>Actinomycetes</taxon>
        <taxon>Streptosporangiales</taxon>
        <taxon>Streptosporangiaceae</taxon>
        <taxon>Sphaerisporangium</taxon>
    </lineage>
</organism>